<evidence type="ECO:0000313" key="1">
    <source>
        <dbReference type="EMBL" id="PTQ09871.1"/>
    </source>
</evidence>
<reference evidence="1 2" key="1">
    <citation type="submission" date="2017-09" db="EMBL/GenBank/DDBJ databases">
        <title>Sphingomonas panjinensis sp.nov., isolated from oil-contaminated soil.</title>
        <authorList>
            <person name="Wang L."/>
            <person name="Chen L."/>
        </authorList>
    </citation>
    <scope>NUCLEOTIDE SEQUENCE [LARGE SCALE GENOMIC DNA]</scope>
    <source>
        <strain evidence="1 2">FW-11</strain>
    </source>
</reference>
<keyword evidence="2" id="KW-1185">Reference proteome</keyword>
<comment type="caution">
    <text evidence="1">The sequence shown here is derived from an EMBL/GenBank/DDBJ whole genome shotgun (WGS) entry which is preliminary data.</text>
</comment>
<sequence>MKAALLRRARPLLPLLLVAGGWAAFVQLTRPALDMLDAARARREAVERIATRPALPPVRLAAPGQYLSVPDQAAADRALRERLREAATRAGVLIERLEERRGPDGGSAMARAHILLSGPEAAMLRFITAVEGGRPAIRFGEWRMERAREAAPAIRFEGQAIAIWQAAE</sequence>
<organism evidence="1 2">
    <name type="scientific">Sphingomonas oleivorans</name>
    <dbReference type="NCBI Taxonomy" id="1735121"/>
    <lineage>
        <taxon>Bacteria</taxon>
        <taxon>Pseudomonadati</taxon>
        <taxon>Pseudomonadota</taxon>
        <taxon>Alphaproteobacteria</taxon>
        <taxon>Sphingomonadales</taxon>
        <taxon>Sphingomonadaceae</taxon>
        <taxon>Sphingomonas</taxon>
    </lineage>
</organism>
<dbReference type="EMBL" id="NWBU01000010">
    <property type="protein sequence ID" value="PTQ09871.1"/>
    <property type="molecule type" value="Genomic_DNA"/>
</dbReference>
<evidence type="ECO:0000313" key="2">
    <source>
        <dbReference type="Proteomes" id="UP000244162"/>
    </source>
</evidence>
<dbReference type="RefSeq" id="WP_107968224.1">
    <property type="nucleotide sequence ID" value="NZ_NWBU01000010.1"/>
</dbReference>
<proteinExistence type="predicted"/>
<evidence type="ECO:0008006" key="3">
    <source>
        <dbReference type="Google" id="ProtNLM"/>
    </source>
</evidence>
<gene>
    <name evidence="1" type="ORF">CLG96_11935</name>
</gene>
<name>A0A2T5FVR5_9SPHN</name>
<accession>A0A2T5FVR5</accession>
<dbReference type="Proteomes" id="UP000244162">
    <property type="component" value="Unassembled WGS sequence"/>
</dbReference>
<dbReference type="OrthoDB" id="7584655at2"/>
<protein>
    <recommendedName>
        <fullName evidence="3">General secretion pathway protein GspM</fullName>
    </recommendedName>
</protein>
<dbReference type="AlphaFoldDB" id="A0A2T5FVR5"/>